<name>A0A4Y2MAQ6_ARAVE</name>
<dbReference type="Proteomes" id="UP000499080">
    <property type="component" value="Unassembled WGS sequence"/>
</dbReference>
<accession>A0A4Y2MAQ6</accession>
<comment type="caution">
    <text evidence="1">The sequence shown here is derived from an EMBL/GenBank/DDBJ whole genome shotgun (WGS) entry which is preliminary data.</text>
</comment>
<reference evidence="1 2" key="1">
    <citation type="journal article" date="2019" name="Sci. Rep.">
        <title>Orb-weaving spider Araneus ventricosus genome elucidates the spidroin gene catalogue.</title>
        <authorList>
            <person name="Kono N."/>
            <person name="Nakamura H."/>
            <person name="Ohtoshi R."/>
            <person name="Moran D.A.P."/>
            <person name="Shinohara A."/>
            <person name="Yoshida Y."/>
            <person name="Fujiwara M."/>
            <person name="Mori M."/>
            <person name="Tomita M."/>
            <person name="Arakawa K."/>
        </authorList>
    </citation>
    <scope>NUCLEOTIDE SEQUENCE [LARGE SCALE GENOMIC DNA]</scope>
</reference>
<sequence>MSTCAIFQDGGKVVKQTFVKYLGDTSEQFCRNHLECFIRYAIWSSSLFWIDLSDYSLNFEGRGKFDIVVISRAIEKMLDYFINIGDVSIVVRLRVCLEGIFKRVIKCICFSEGMYLSPSVSRIGGIL</sequence>
<keyword evidence="2" id="KW-1185">Reference proteome</keyword>
<dbReference type="AlphaFoldDB" id="A0A4Y2MAQ6"/>
<evidence type="ECO:0000313" key="1">
    <source>
        <dbReference type="EMBL" id="GBN23682.1"/>
    </source>
</evidence>
<protein>
    <submittedName>
        <fullName evidence="1">Uncharacterized protein</fullName>
    </submittedName>
</protein>
<dbReference type="EMBL" id="BGPR01007027">
    <property type="protein sequence ID" value="GBN23682.1"/>
    <property type="molecule type" value="Genomic_DNA"/>
</dbReference>
<organism evidence="1 2">
    <name type="scientific">Araneus ventricosus</name>
    <name type="common">Orbweaver spider</name>
    <name type="synonym">Epeira ventricosa</name>
    <dbReference type="NCBI Taxonomy" id="182803"/>
    <lineage>
        <taxon>Eukaryota</taxon>
        <taxon>Metazoa</taxon>
        <taxon>Ecdysozoa</taxon>
        <taxon>Arthropoda</taxon>
        <taxon>Chelicerata</taxon>
        <taxon>Arachnida</taxon>
        <taxon>Araneae</taxon>
        <taxon>Araneomorphae</taxon>
        <taxon>Entelegynae</taxon>
        <taxon>Araneoidea</taxon>
        <taxon>Araneidae</taxon>
        <taxon>Araneus</taxon>
    </lineage>
</organism>
<proteinExistence type="predicted"/>
<evidence type="ECO:0000313" key="2">
    <source>
        <dbReference type="Proteomes" id="UP000499080"/>
    </source>
</evidence>
<gene>
    <name evidence="1" type="ORF">AVEN_109785_1</name>
</gene>